<keyword evidence="5 8" id="KW-1133">Transmembrane helix</keyword>
<sequence>MILTRFRKLSAVIAAAIAFATVPLATPAHAEEPAATPAAAASAAPAAASAEPASADDVKDIHAYFNNVAPSATGKLNGIAGPGHNAFLMICAALVLFMTLPGLALFYGGLVRSKNVLSICAQCLGIAGLVTIMWWAFGYSLIFGTNFKSPFIGGSEYFFLKDVGAAPNTTYAAWPSQSVFCMYQLMFAIITPALIIGAVAERMKFKAIMVFVALWMVVVYFPMAHMVWGGTGLMNGVWNADAKITAIDFAGGTVVHMTSGWSALILCLILGKRLGFGKDKMSPHSMVLCMVGTGMLWVGWYGFNAGSALAADGVAANAFMTTTLAAATAGFVWALIEGVHRGKPSVLGFCSGVVAGLVVITPACGFVTANGAMIIGLLAGLIPYIFVTILKGKFGYDDALDTFGVHAVGGTLGAIVTGFLASSDANANLLLPDYAGKNGLAVADAAGKLVLNKSGLITGQFIAIGITLAISIIATIVIALIVKAVVGLRPTAEEESMGLDLADHGEEGYEH</sequence>
<name>A0A975IZ13_9BACT</name>
<gene>
    <name evidence="11" type="ORF">KBB96_17790</name>
</gene>
<dbReference type="GO" id="GO:0005886">
    <property type="term" value="C:plasma membrane"/>
    <property type="evidence" value="ECO:0007669"/>
    <property type="project" value="UniProtKB-SubCell"/>
</dbReference>
<evidence type="ECO:0000256" key="8">
    <source>
        <dbReference type="RuleBase" id="RU362002"/>
    </source>
</evidence>
<keyword evidence="9" id="KW-0732">Signal</keyword>
<dbReference type="NCBIfam" id="TIGR00836">
    <property type="entry name" value="amt"/>
    <property type="match status" value="1"/>
</dbReference>
<evidence type="ECO:0000256" key="9">
    <source>
        <dbReference type="SAM" id="SignalP"/>
    </source>
</evidence>
<evidence type="ECO:0000256" key="5">
    <source>
        <dbReference type="ARBA" id="ARBA00022989"/>
    </source>
</evidence>
<feature type="transmembrane region" description="Helical" evidence="8">
    <location>
        <begin position="374"/>
        <end position="390"/>
    </location>
</feature>
<dbReference type="SUPFAM" id="SSF111352">
    <property type="entry name" value="Ammonium transporter"/>
    <property type="match status" value="1"/>
</dbReference>
<dbReference type="PROSITE" id="PS01219">
    <property type="entry name" value="AMMONIUM_TRANSP"/>
    <property type="match status" value="1"/>
</dbReference>
<feature type="transmembrane region" description="Helical" evidence="8">
    <location>
        <begin position="182"/>
        <end position="200"/>
    </location>
</feature>
<evidence type="ECO:0000313" key="11">
    <source>
        <dbReference type="EMBL" id="QUE50699.1"/>
    </source>
</evidence>
<evidence type="ECO:0000313" key="12">
    <source>
        <dbReference type="Proteomes" id="UP000676169"/>
    </source>
</evidence>
<feature type="transmembrane region" description="Helical" evidence="8">
    <location>
        <begin position="283"/>
        <end position="303"/>
    </location>
</feature>
<dbReference type="Gene3D" id="1.10.3430.10">
    <property type="entry name" value="Ammonium transporter AmtB like domains"/>
    <property type="match status" value="1"/>
</dbReference>
<proteinExistence type="inferred from homology"/>
<protein>
    <recommendedName>
        <fullName evidence="8">Ammonium transporter</fullName>
    </recommendedName>
</protein>
<feature type="transmembrane region" description="Helical" evidence="8">
    <location>
        <begin position="86"/>
        <end position="109"/>
    </location>
</feature>
<dbReference type="PANTHER" id="PTHR43029">
    <property type="entry name" value="AMMONIUM TRANSPORTER MEP2"/>
    <property type="match status" value="1"/>
</dbReference>
<feature type="transmembrane region" description="Helical" evidence="8">
    <location>
        <begin position="461"/>
        <end position="482"/>
    </location>
</feature>
<dbReference type="AlphaFoldDB" id="A0A975IZ13"/>
<feature type="transmembrane region" description="Helical" evidence="8">
    <location>
        <begin position="116"/>
        <end position="137"/>
    </location>
</feature>
<feature type="transmembrane region" description="Helical" evidence="8">
    <location>
        <begin position="402"/>
        <end position="421"/>
    </location>
</feature>
<dbReference type="InterPro" id="IPR024041">
    <property type="entry name" value="NH4_transpt_AmtB-like_dom"/>
</dbReference>
<feature type="signal peptide" evidence="9">
    <location>
        <begin position="1"/>
        <end position="30"/>
    </location>
</feature>
<dbReference type="EMBL" id="CP073100">
    <property type="protein sequence ID" value="QUE50699.1"/>
    <property type="molecule type" value="Genomic_DNA"/>
</dbReference>
<evidence type="ECO:0000256" key="4">
    <source>
        <dbReference type="ARBA" id="ARBA00022692"/>
    </source>
</evidence>
<accession>A0A975IZ13</accession>
<evidence type="ECO:0000256" key="7">
    <source>
        <dbReference type="ARBA" id="ARBA00023177"/>
    </source>
</evidence>
<evidence type="ECO:0000256" key="1">
    <source>
        <dbReference type="ARBA" id="ARBA00004141"/>
    </source>
</evidence>
<dbReference type="KEGG" id="lamb:KBB96_17790"/>
<keyword evidence="3 8" id="KW-0813">Transport</keyword>
<evidence type="ECO:0000256" key="2">
    <source>
        <dbReference type="ARBA" id="ARBA00005887"/>
    </source>
</evidence>
<keyword evidence="7 8" id="KW-0924">Ammonia transport</keyword>
<comment type="subcellular location">
    <subcellularLocation>
        <location evidence="8">Cell membrane</location>
        <topology evidence="8">Multi-pass membrane protein</topology>
    </subcellularLocation>
    <subcellularLocation>
        <location evidence="1">Membrane</location>
        <topology evidence="1">Multi-pass membrane protein</topology>
    </subcellularLocation>
</comment>
<feature type="chain" id="PRO_5037402371" description="Ammonium transporter" evidence="9">
    <location>
        <begin position="31"/>
        <end position="511"/>
    </location>
</feature>
<dbReference type="InterPro" id="IPR018047">
    <property type="entry name" value="Ammonium_transpt_CS"/>
</dbReference>
<dbReference type="InterPro" id="IPR001905">
    <property type="entry name" value="Ammonium_transpt"/>
</dbReference>
<evidence type="ECO:0000256" key="6">
    <source>
        <dbReference type="ARBA" id="ARBA00023136"/>
    </source>
</evidence>
<dbReference type="GO" id="GO:0008519">
    <property type="term" value="F:ammonium channel activity"/>
    <property type="evidence" value="ECO:0007669"/>
    <property type="project" value="InterPro"/>
</dbReference>
<organism evidence="11 12">
    <name type="scientific">Luteolibacter ambystomatis</name>
    <dbReference type="NCBI Taxonomy" id="2824561"/>
    <lineage>
        <taxon>Bacteria</taxon>
        <taxon>Pseudomonadati</taxon>
        <taxon>Verrucomicrobiota</taxon>
        <taxon>Verrucomicrobiia</taxon>
        <taxon>Verrucomicrobiales</taxon>
        <taxon>Verrucomicrobiaceae</taxon>
        <taxon>Luteolibacter</taxon>
    </lineage>
</organism>
<reference evidence="11" key="1">
    <citation type="submission" date="2021-04" db="EMBL/GenBank/DDBJ databases">
        <title>Luteolibacter sp. 32A isolated from the skin of an Anderson's salamander (Ambystoma andersonii).</title>
        <authorList>
            <person name="Spergser J."/>
            <person name="Busse H.-J."/>
        </authorList>
    </citation>
    <scope>NUCLEOTIDE SEQUENCE</scope>
    <source>
        <strain evidence="11">32A</strain>
    </source>
</reference>
<feature type="transmembrane region" description="Helical" evidence="8">
    <location>
        <begin position="315"/>
        <end position="334"/>
    </location>
</feature>
<evidence type="ECO:0000256" key="3">
    <source>
        <dbReference type="ARBA" id="ARBA00022448"/>
    </source>
</evidence>
<evidence type="ECO:0000259" key="10">
    <source>
        <dbReference type="Pfam" id="PF00909"/>
    </source>
</evidence>
<comment type="similarity">
    <text evidence="2 8">Belongs to the ammonia transporter channel (TC 1.A.11.2) family.</text>
</comment>
<feature type="transmembrane region" description="Helical" evidence="8">
    <location>
        <begin position="207"/>
        <end position="229"/>
    </location>
</feature>
<feature type="transmembrane region" description="Helical" evidence="8">
    <location>
        <begin position="249"/>
        <end position="271"/>
    </location>
</feature>
<dbReference type="RefSeq" id="WP_211630839.1">
    <property type="nucleotide sequence ID" value="NZ_CP073100.1"/>
</dbReference>
<feature type="domain" description="Ammonium transporter AmtB-like" evidence="10">
    <location>
        <begin position="86"/>
        <end position="509"/>
    </location>
</feature>
<keyword evidence="4 8" id="KW-0812">Transmembrane</keyword>
<dbReference type="InterPro" id="IPR029020">
    <property type="entry name" value="Ammonium/urea_transptr"/>
</dbReference>
<keyword evidence="6 8" id="KW-0472">Membrane</keyword>
<dbReference type="Proteomes" id="UP000676169">
    <property type="component" value="Chromosome"/>
</dbReference>
<keyword evidence="12" id="KW-1185">Reference proteome</keyword>
<dbReference type="PANTHER" id="PTHR43029:SF10">
    <property type="entry name" value="AMMONIUM TRANSPORTER MEP2"/>
    <property type="match status" value="1"/>
</dbReference>
<dbReference type="Pfam" id="PF00909">
    <property type="entry name" value="Ammonium_transp"/>
    <property type="match status" value="1"/>
</dbReference>
<feature type="transmembrane region" description="Helical" evidence="8">
    <location>
        <begin position="346"/>
        <end position="368"/>
    </location>
</feature>